<dbReference type="SUPFAM" id="SSF82549">
    <property type="entry name" value="DAK1/DegV-like"/>
    <property type="match status" value="1"/>
</dbReference>
<reference evidence="3 4" key="1">
    <citation type="submission" date="2022-08" db="EMBL/GenBank/DDBJ databases">
        <title>Aerococcaceae sp. nov isolated from spoiled eye mask.</title>
        <authorList>
            <person name="Zhou G."/>
            <person name="Xie X.-B."/>
            <person name="Shi Q.-S."/>
            <person name="Wang Y.-S."/>
            <person name="Wen X."/>
            <person name="Peng H."/>
            <person name="Yang X.-J."/>
            <person name="Tao H.-B."/>
            <person name="Huang X.-M."/>
        </authorList>
    </citation>
    <scope>NUCLEOTIDE SEQUENCE [LARGE SCALE GENOMIC DNA]</scope>
    <source>
        <strain evidence="4">DM20194951</strain>
    </source>
</reference>
<dbReference type="Proteomes" id="UP001315967">
    <property type="component" value="Chromosome"/>
</dbReference>
<comment type="function">
    <text evidence="1">May bind long-chain fatty acids, such as palmitate, and may play a role in lipid transport or fatty acid metabolism.</text>
</comment>
<gene>
    <name evidence="3" type="ORF">NRE15_07160</name>
</gene>
<dbReference type="Pfam" id="PF02645">
    <property type="entry name" value="DegV"/>
    <property type="match status" value="1"/>
</dbReference>
<proteinExistence type="predicted"/>
<keyword evidence="2" id="KW-0446">Lipid-binding</keyword>
<sequence>MSKIAFVTDSGTGLSVAENAANGFFSVSLQIAFGDKSYREFEEVSYPEVYKQLHNQQVVKTSLPNLGDIEDLFKRIKDEGYTEIFAVPICPGLSGTASAMHTTAQNMDIPFTFFDTGTTALIQRYMLKLAKALSEKGLAVKEILERLEQALEGSNTILIPDDLMHLSRGGRLSKTNAIVGNLIKMKPILQINKATGGKNEVVKTVRTFNKSLQYVIEEQMSALKQTEFDWHVVVAHVDALDLGQKVLDKIQQSFPKASTELIDLVPTVSAHTGLGCIGFQFFRKQELNA</sequence>
<dbReference type="RefSeq" id="WP_313794903.1">
    <property type="nucleotide sequence ID" value="NZ_CP102453.1"/>
</dbReference>
<evidence type="ECO:0000256" key="1">
    <source>
        <dbReference type="ARBA" id="ARBA00003238"/>
    </source>
</evidence>
<organism evidence="3 4">
    <name type="scientific">Fundicoccus culcitae</name>
    <dbReference type="NCBI Taxonomy" id="2969821"/>
    <lineage>
        <taxon>Bacteria</taxon>
        <taxon>Bacillati</taxon>
        <taxon>Bacillota</taxon>
        <taxon>Bacilli</taxon>
        <taxon>Lactobacillales</taxon>
        <taxon>Aerococcaceae</taxon>
        <taxon>Fundicoccus</taxon>
    </lineage>
</organism>
<dbReference type="Gene3D" id="3.30.1180.10">
    <property type="match status" value="1"/>
</dbReference>
<evidence type="ECO:0000313" key="3">
    <source>
        <dbReference type="EMBL" id="UUX35415.1"/>
    </source>
</evidence>
<protein>
    <submittedName>
        <fullName evidence="3">DegV family protein</fullName>
    </submittedName>
</protein>
<keyword evidence="4" id="KW-1185">Reference proteome</keyword>
<dbReference type="InterPro" id="IPR043168">
    <property type="entry name" value="DegV_C"/>
</dbReference>
<evidence type="ECO:0000313" key="4">
    <source>
        <dbReference type="Proteomes" id="UP001315967"/>
    </source>
</evidence>
<dbReference type="PANTHER" id="PTHR33434">
    <property type="entry name" value="DEGV DOMAIN-CONTAINING PROTEIN DR_1986-RELATED"/>
    <property type="match status" value="1"/>
</dbReference>
<dbReference type="NCBIfam" id="TIGR00762">
    <property type="entry name" value="DegV"/>
    <property type="match status" value="1"/>
</dbReference>
<dbReference type="PANTHER" id="PTHR33434:SF2">
    <property type="entry name" value="FATTY ACID-BINDING PROTEIN TM_1468"/>
    <property type="match status" value="1"/>
</dbReference>
<evidence type="ECO:0000256" key="2">
    <source>
        <dbReference type="ARBA" id="ARBA00023121"/>
    </source>
</evidence>
<dbReference type="Gene3D" id="3.40.50.10170">
    <property type="match status" value="1"/>
</dbReference>
<name>A0ABY5PAD9_9LACT</name>
<accession>A0ABY5PAD9</accession>
<dbReference type="InterPro" id="IPR050270">
    <property type="entry name" value="DegV_domain_contain"/>
</dbReference>
<dbReference type="PROSITE" id="PS51482">
    <property type="entry name" value="DEGV"/>
    <property type="match status" value="1"/>
</dbReference>
<dbReference type="EMBL" id="CP102453">
    <property type="protein sequence ID" value="UUX35415.1"/>
    <property type="molecule type" value="Genomic_DNA"/>
</dbReference>
<dbReference type="InterPro" id="IPR003797">
    <property type="entry name" value="DegV"/>
</dbReference>